<dbReference type="PaxDb" id="4113-PGSC0003DMT400015317"/>
<evidence type="ECO:0000259" key="1">
    <source>
        <dbReference type="Pfam" id="PF25433"/>
    </source>
</evidence>
<dbReference type="eggNOG" id="ENOG502S24E">
    <property type="taxonomic scope" value="Eukaryota"/>
</dbReference>
<dbReference type="Proteomes" id="UP000011115">
    <property type="component" value="Unassembled WGS sequence"/>
</dbReference>
<dbReference type="AlphaFoldDB" id="M1A5U4"/>
<dbReference type="OMA" id="MKICEAC"/>
<proteinExistence type="predicted"/>
<dbReference type="InParanoid" id="M1A5U4"/>
<sequence>MGLSLHMLSVHISSSITITETLKSRDCNALCTSIYPCGSTKSKEPAARRVLKVSSAVLETAASIAVAATVVGAAATILVRRNKASEPIEAPLRICEDCGGSGVCAECRGEGFVLKKMSDENAERARLMAKNAATRYTAGYVSNSVKPLIHMQRALDTRIHFMHLAGFRKSGATV</sequence>
<feature type="domain" description="DUF7895" evidence="1">
    <location>
        <begin position="93"/>
        <end position="140"/>
    </location>
</feature>
<reference evidence="3" key="1">
    <citation type="journal article" date="2011" name="Nature">
        <title>Genome sequence and analysis of the tuber crop potato.</title>
        <authorList>
            <consortium name="The Potato Genome Sequencing Consortium"/>
        </authorList>
    </citation>
    <scope>NUCLEOTIDE SEQUENCE [LARGE SCALE GENOMIC DNA]</scope>
    <source>
        <strain evidence="3">cv. DM1-3 516 R44</strain>
    </source>
</reference>
<name>M1A5U4_SOLTU</name>
<dbReference type="PANTHER" id="PTHR37230:SF1">
    <property type="entry name" value="OS06G0731300 PROTEIN"/>
    <property type="match status" value="1"/>
</dbReference>
<accession>M1A5U4</accession>
<dbReference type="EnsemblPlants" id="PGSC0003DMT400015317">
    <property type="protein sequence ID" value="PGSC0003DMT400015317"/>
    <property type="gene ID" value="PGSC0003DMG400005973"/>
</dbReference>
<dbReference type="ExpressionAtlas" id="M1A5U4">
    <property type="expression patterns" value="baseline and differential"/>
</dbReference>
<evidence type="ECO:0000313" key="3">
    <source>
        <dbReference type="Proteomes" id="UP000011115"/>
    </source>
</evidence>
<dbReference type="FunCoup" id="M1A5U4">
    <property type="interactions" value="1459"/>
</dbReference>
<dbReference type="InterPro" id="IPR057217">
    <property type="entry name" value="DUF7895"/>
</dbReference>
<dbReference type="Gramene" id="PGSC0003DMT400015317">
    <property type="protein sequence ID" value="PGSC0003DMT400015317"/>
    <property type="gene ID" value="PGSC0003DMG400005973"/>
</dbReference>
<dbReference type="Pfam" id="PF25433">
    <property type="entry name" value="DUF7895"/>
    <property type="match status" value="1"/>
</dbReference>
<organism evidence="2 3">
    <name type="scientific">Solanum tuberosum</name>
    <name type="common">Potato</name>
    <dbReference type="NCBI Taxonomy" id="4113"/>
    <lineage>
        <taxon>Eukaryota</taxon>
        <taxon>Viridiplantae</taxon>
        <taxon>Streptophyta</taxon>
        <taxon>Embryophyta</taxon>
        <taxon>Tracheophyta</taxon>
        <taxon>Spermatophyta</taxon>
        <taxon>Magnoliopsida</taxon>
        <taxon>eudicotyledons</taxon>
        <taxon>Gunneridae</taxon>
        <taxon>Pentapetalae</taxon>
        <taxon>asterids</taxon>
        <taxon>lamiids</taxon>
        <taxon>Solanales</taxon>
        <taxon>Solanaceae</taxon>
        <taxon>Solanoideae</taxon>
        <taxon>Solaneae</taxon>
        <taxon>Solanum</taxon>
    </lineage>
</organism>
<dbReference type="PANTHER" id="PTHR37230">
    <property type="entry name" value="OS06G0731300 PROTEIN"/>
    <property type="match status" value="1"/>
</dbReference>
<reference evidence="2" key="2">
    <citation type="submission" date="2015-06" db="UniProtKB">
        <authorList>
            <consortium name="EnsemblPlants"/>
        </authorList>
    </citation>
    <scope>IDENTIFICATION</scope>
    <source>
        <strain evidence="2">DM1-3 516 R44</strain>
    </source>
</reference>
<keyword evidence="3" id="KW-1185">Reference proteome</keyword>
<dbReference type="HOGENOM" id="CLU_119841_1_0_1"/>
<evidence type="ECO:0000313" key="2">
    <source>
        <dbReference type="EnsemblPlants" id="PGSC0003DMT400015317"/>
    </source>
</evidence>
<protein>
    <recommendedName>
        <fullName evidence="1">DUF7895 domain-containing protein</fullName>
    </recommendedName>
</protein>